<dbReference type="eggNOG" id="COG3848">
    <property type="taxonomic scope" value="Bacteria"/>
</dbReference>
<dbReference type="Proteomes" id="UP000009224">
    <property type="component" value="Chromosome"/>
</dbReference>
<dbReference type="RefSeq" id="WP_013830730.1">
    <property type="nucleotide sequence ID" value="NC_015576.1"/>
</dbReference>
<evidence type="ECO:0000313" key="3">
    <source>
        <dbReference type="EMBL" id="AEF37807.1"/>
    </source>
</evidence>
<evidence type="ECO:0000313" key="4">
    <source>
        <dbReference type="Proteomes" id="UP000009224"/>
    </source>
</evidence>
<dbReference type="eggNOG" id="COG0451">
    <property type="taxonomic scope" value="Bacteria"/>
</dbReference>
<evidence type="ECO:0000259" key="1">
    <source>
        <dbReference type="Pfam" id="PF00391"/>
    </source>
</evidence>
<dbReference type="GO" id="GO:0016772">
    <property type="term" value="F:transferase activity, transferring phosphorus-containing groups"/>
    <property type="evidence" value="ECO:0007669"/>
    <property type="project" value="InterPro"/>
</dbReference>
<accession>F5YRL6</accession>
<dbReference type="PANTHER" id="PTHR43615">
    <property type="entry name" value="PHOSPHOENOLPYRUVATE SYNTHASE-RELATED"/>
    <property type="match status" value="1"/>
</dbReference>
<dbReference type="PANTHER" id="PTHR43615:SF1">
    <property type="entry name" value="PPDK_N DOMAIN-CONTAINING PROTEIN"/>
    <property type="match status" value="1"/>
</dbReference>
<dbReference type="InterPro" id="IPR001509">
    <property type="entry name" value="Epimerase_deHydtase"/>
</dbReference>
<dbReference type="SUPFAM" id="SSF52009">
    <property type="entry name" value="Phosphohistidine domain"/>
    <property type="match status" value="1"/>
</dbReference>
<proteinExistence type="predicted"/>
<feature type="domain" description="NAD-dependent epimerase/dehydratase" evidence="2">
    <location>
        <begin position="1"/>
        <end position="208"/>
    </location>
</feature>
<dbReference type="InterPro" id="IPR036291">
    <property type="entry name" value="NAD(P)-bd_dom_sf"/>
</dbReference>
<dbReference type="HOGENOM" id="CLU_016376_0_0_11"/>
<dbReference type="KEGG" id="mjd:JDM601_3807"/>
<dbReference type="Pfam" id="PF00391">
    <property type="entry name" value="PEP-utilizers"/>
    <property type="match status" value="1"/>
</dbReference>
<dbReference type="Gene3D" id="3.40.50.720">
    <property type="entry name" value="NAD(P)-binding Rossmann-like Domain"/>
    <property type="match status" value="1"/>
</dbReference>
<dbReference type="InterPro" id="IPR051549">
    <property type="entry name" value="PEP_Utilizing_Enz"/>
</dbReference>
<dbReference type="InterPro" id="IPR008279">
    <property type="entry name" value="PEP-util_enz_mobile_dom"/>
</dbReference>
<organism evidence="3 4">
    <name type="scientific">Mycolicibacter sinensis (strain JDM601)</name>
    <name type="common">Mycobacterium sinense</name>
    <dbReference type="NCBI Taxonomy" id="875328"/>
    <lineage>
        <taxon>Bacteria</taxon>
        <taxon>Bacillati</taxon>
        <taxon>Actinomycetota</taxon>
        <taxon>Actinomycetes</taxon>
        <taxon>Mycobacteriales</taxon>
        <taxon>Mycobacteriaceae</taxon>
        <taxon>Mycolicibacter</taxon>
    </lineage>
</organism>
<reference evidence="3 4" key="1">
    <citation type="journal article" date="2011" name="J. Bacteriol.">
        <title>Complete genome sequence of a novel clinical isolate, the nontuberculous Mycobacterium strain JDM601.</title>
        <authorList>
            <person name="Zhang Z.Y."/>
            <person name="Sun Z.Q."/>
            <person name="Wang Z.L."/>
            <person name="Wen Z.L."/>
            <person name="Sun Q.W."/>
            <person name="Zhu Z.Q."/>
            <person name="Song Y.Z."/>
            <person name="Zhao J.W."/>
            <person name="Wang H.H."/>
            <person name="Zhang S.L."/>
            <person name="Guo X.K."/>
        </authorList>
    </citation>
    <scope>NUCLEOTIDE SEQUENCE [LARGE SCALE GENOMIC DNA]</scope>
    <source>
        <strain evidence="3 4">JDM601</strain>
    </source>
</reference>
<dbReference type="STRING" id="875328.JDM601_3807"/>
<keyword evidence="4" id="KW-1185">Reference proteome</keyword>
<sequence length="866" mass="94617">MTGASGDFGACIIPEILARDHEVVGLSRRPHSLPSPQYRHVSADIRDVDAVEAALDDVDAVVHLAWTTHPMHDVEATRAIDVGGTHAVVTAMERAGVSRLVTASSVMSYGARPENPPLLTEGDPLRPSRKHIYSMHKAEAEALITASSLNAVMVRATNIMGRTTTGVTQEGFATPAIVAMKGGRNRFQFVHPDDLSRFFVDALDHPEWSGPVNLAAPDTITMREVAAILNKRYLEVSPDRAEALLGFLWNRGWFSLDPGAVEAFLNFPLVDTRRLTEEFGFHCAWSSADCVEDFGRTNRGHVFLGARKVTVPWRWPWAWAPEIGDREGNRPAAPEGVAGEFDTPVDPNWQLFTAANTSEAFPGPMTPLSLELGLNSLRAGGAQAADVLRADGDLRRVLREEQTGAFGHGIYANLSVVFALSTTLPGSGFDAAAWQKMLFGDGGGLPVPEFDKPSALTMLRRVPGIVIQLTGFAKEIHDIDRRARHSARDAAFYAKLSDAELQAQLSRSFDEVCHAWGTAAQASAFVVPVMDLIQKRAGSDFATRIRSGTEDLASAGIACGAYRLAEEARKDDVVTRLLRELPAEPVLEELREKRPQFVKILDTVIAEYGHRGPRETELSNPVFADAPHRLLEVATKLLDSSERVVEEVPPMSRRLRLLAAVGSLFQRLRETVRDATIRRTHQYRLIAREIGRRLAARGIIDHPDDVFYLVRDEIKNPPADARAVVARRREERRRLEVRRPPLNFAGEWQPIDSAVTKLQPGESLQGVGVSAGLAKGRVRVLTVETMDDLEPGEVLVAAFTDTGWTPFFAYAAAVVIDTGGEMSHAAVVAREFGIPCIVGTSHGSVALKSGHIIEVDGSSGQVTRVE</sequence>
<feature type="domain" description="PEP-utilising enzyme mobile" evidence="1">
    <location>
        <begin position="790"/>
        <end position="860"/>
    </location>
</feature>
<dbReference type="SUPFAM" id="SSF51735">
    <property type="entry name" value="NAD(P)-binding Rossmann-fold domains"/>
    <property type="match status" value="1"/>
</dbReference>
<dbReference type="EMBL" id="CP002329">
    <property type="protein sequence ID" value="AEF37807.1"/>
    <property type="molecule type" value="Genomic_DNA"/>
</dbReference>
<name>F5YRL6_MYCSD</name>
<evidence type="ECO:0000259" key="2">
    <source>
        <dbReference type="Pfam" id="PF01370"/>
    </source>
</evidence>
<dbReference type="Gene3D" id="3.50.30.10">
    <property type="entry name" value="Phosphohistidine domain"/>
    <property type="match status" value="1"/>
</dbReference>
<dbReference type="AlphaFoldDB" id="F5YRL6"/>
<gene>
    <name evidence="3" type="ordered locus">JDM601_3807</name>
</gene>
<dbReference type="InterPro" id="IPR036637">
    <property type="entry name" value="Phosphohistidine_dom_sf"/>
</dbReference>
<dbReference type="Pfam" id="PF01370">
    <property type="entry name" value="Epimerase"/>
    <property type="match status" value="1"/>
</dbReference>
<protein>
    <submittedName>
        <fullName evidence="3">Uncharacterized protein</fullName>
    </submittedName>
</protein>